<organism evidence="1 2">
    <name type="scientific">Alectoria fallacina</name>
    <dbReference type="NCBI Taxonomy" id="1903189"/>
    <lineage>
        <taxon>Eukaryota</taxon>
        <taxon>Fungi</taxon>
        <taxon>Dikarya</taxon>
        <taxon>Ascomycota</taxon>
        <taxon>Pezizomycotina</taxon>
        <taxon>Lecanoromycetes</taxon>
        <taxon>OSLEUM clade</taxon>
        <taxon>Lecanoromycetidae</taxon>
        <taxon>Lecanorales</taxon>
        <taxon>Lecanorineae</taxon>
        <taxon>Parmeliaceae</taxon>
        <taxon>Alectoria</taxon>
    </lineage>
</organism>
<proteinExistence type="predicted"/>
<sequence>MAGPALARGICLGKIMTSITDLTGQLQLQCSCWLYGVSHDDRHTVPERLHPSSHILVSDAFAKCQLSRAPFSAISIFSLNLRFTAGSLTIEQMDVNKQSTDSPLTHLMRLLPIQQYFVLHLSQLYQVAGLERHQVVICRMLK</sequence>
<comment type="caution">
    <text evidence="1">The sequence shown here is derived from an EMBL/GenBank/DDBJ whole genome shotgun (WGS) entry which is preliminary data.</text>
</comment>
<dbReference type="AlphaFoldDB" id="A0A8H3F730"/>
<gene>
    <name evidence="1" type="ORF">ALECFALPRED_011083</name>
</gene>
<name>A0A8H3F730_9LECA</name>
<protein>
    <submittedName>
        <fullName evidence="1">Uncharacterized protein</fullName>
    </submittedName>
</protein>
<dbReference type="Proteomes" id="UP000664203">
    <property type="component" value="Unassembled WGS sequence"/>
</dbReference>
<dbReference type="EMBL" id="CAJPDR010000098">
    <property type="protein sequence ID" value="CAF9917237.1"/>
    <property type="molecule type" value="Genomic_DNA"/>
</dbReference>
<keyword evidence="2" id="KW-1185">Reference proteome</keyword>
<reference evidence="1" key="1">
    <citation type="submission" date="2021-03" db="EMBL/GenBank/DDBJ databases">
        <authorList>
            <person name="Tagirdzhanova G."/>
        </authorList>
    </citation>
    <scope>NUCLEOTIDE SEQUENCE</scope>
</reference>
<evidence type="ECO:0000313" key="2">
    <source>
        <dbReference type="Proteomes" id="UP000664203"/>
    </source>
</evidence>
<accession>A0A8H3F730</accession>
<evidence type="ECO:0000313" key="1">
    <source>
        <dbReference type="EMBL" id="CAF9917237.1"/>
    </source>
</evidence>